<dbReference type="InterPro" id="IPR049519">
    <property type="entry name" value="SmaI"/>
</dbReference>
<gene>
    <name evidence="1" type="ORF">C6568_10075</name>
</gene>
<dbReference type="KEGG" id="mela:C6568_10075"/>
<keyword evidence="1" id="KW-0378">Hydrolase</keyword>
<organism evidence="1 2">
    <name type="scientific">Melaminivora suipulveris</name>
    <dbReference type="NCBI Taxonomy" id="2109913"/>
    <lineage>
        <taxon>Bacteria</taxon>
        <taxon>Pseudomonadati</taxon>
        <taxon>Pseudomonadota</taxon>
        <taxon>Betaproteobacteria</taxon>
        <taxon>Burkholderiales</taxon>
        <taxon>Comamonadaceae</taxon>
        <taxon>Melaminivora</taxon>
    </lineage>
</organism>
<protein>
    <submittedName>
        <fullName evidence="1">Restriction endonuclease</fullName>
    </submittedName>
</protein>
<keyword evidence="2" id="KW-1185">Reference proteome</keyword>
<dbReference type="EMBL" id="CP027667">
    <property type="protein sequence ID" value="AVO49576.1"/>
    <property type="molecule type" value="Genomic_DNA"/>
</dbReference>
<accession>A0A2R3QCS7</accession>
<dbReference type="AlphaFoldDB" id="A0A2R3QCS7"/>
<proteinExistence type="predicted"/>
<evidence type="ECO:0000313" key="1">
    <source>
        <dbReference type="EMBL" id="AVO49576.1"/>
    </source>
</evidence>
<keyword evidence="1" id="KW-0255">Endonuclease</keyword>
<dbReference type="Proteomes" id="UP000237925">
    <property type="component" value="Chromosome"/>
</dbReference>
<dbReference type="GO" id="GO:0009036">
    <property type="term" value="F:type II site-specific deoxyribonuclease activity"/>
    <property type="evidence" value="ECO:0007669"/>
    <property type="project" value="InterPro"/>
</dbReference>
<name>A0A2R3QCS7_9BURK</name>
<dbReference type="REBASE" id="247939">
    <property type="entry name" value="MspSC29ORF10070P"/>
</dbReference>
<reference evidence="1 2" key="1">
    <citation type="submission" date="2018-03" db="EMBL/GenBank/DDBJ databases">
        <title>Genome sequencing of Melaminivora sp.</title>
        <authorList>
            <person name="Kim S.-J."/>
            <person name="Heo J."/>
            <person name="Ahn J.-H."/>
            <person name="Kwon S.-W."/>
        </authorList>
    </citation>
    <scope>NUCLEOTIDE SEQUENCE [LARGE SCALE GENOMIC DNA]</scope>
    <source>
        <strain evidence="1 2">SC2-9</strain>
    </source>
</reference>
<sequence length="242" mass="27478">MAEALRRLSPAQRQWISSVIRAFQAARQFDRAPDSDIVTDAVLEALGDRLLSHHAASRQALSKDRFEFALEAALNACGIDAQLASNRTNRGHDLTIAAVSVSLKTEAAASIRDDTLHISKWMELGRGEWKLPLLRDLFLEHLQNYERIFTFRRLKNQAELIRYELVEIPKALLLESARCDFEISRASRQNPQPGYGYVRDAAGRLKYALYFDGGAERKLQIKHLRKDLCKVQATWRFASPSA</sequence>
<keyword evidence="1" id="KW-0540">Nuclease</keyword>
<dbReference type="Pfam" id="PF17411">
    <property type="entry name" value="SmaI"/>
    <property type="match status" value="1"/>
</dbReference>
<evidence type="ECO:0000313" key="2">
    <source>
        <dbReference type="Proteomes" id="UP000237925"/>
    </source>
</evidence>